<evidence type="ECO:0000256" key="2">
    <source>
        <dbReference type="ARBA" id="ARBA00022448"/>
    </source>
</evidence>
<dbReference type="InterPro" id="IPR003593">
    <property type="entry name" value="AAA+_ATPase"/>
</dbReference>
<dbReference type="AlphaFoldDB" id="A0A6L9SRL4"/>
<dbReference type="InterPro" id="IPR017871">
    <property type="entry name" value="ABC_transporter-like_CS"/>
</dbReference>
<keyword evidence="4 6" id="KW-0067">ATP-binding</keyword>
<dbReference type="SMART" id="SM00382">
    <property type="entry name" value="AAA"/>
    <property type="match status" value="1"/>
</dbReference>
<dbReference type="InterPro" id="IPR050319">
    <property type="entry name" value="ABC_transp_ATP-bind"/>
</dbReference>
<evidence type="ECO:0000256" key="4">
    <source>
        <dbReference type="ARBA" id="ARBA00022840"/>
    </source>
</evidence>
<dbReference type="InterPro" id="IPR003439">
    <property type="entry name" value="ABC_transporter-like_ATP-bd"/>
</dbReference>
<evidence type="ECO:0000256" key="1">
    <source>
        <dbReference type="ARBA" id="ARBA00005417"/>
    </source>
</evidence>
<protein>
    <submittedName>
        <fullName evidence="6">ATP-binding cassette domain-containing protein</fullName>
    </submittedName>
</protein>
<feature type="domain" description="ABC transporter" evidence="5">
    <location>
        <begin position="6"/>
        <end position="249"/>
    </location>
</feature>
<dbReference type="GO" id="GO:0016887">
    <property type="term" value="F:ATP hydrolysis activity"/>
    <property type="evidence" value="ECO:0007669"/>
    <property type="project" value="InterPro"/>
</dbReference>
<dbReference type="GO" id="GO:0005524">
    <property type="term" value="F:ATP binding"/>
    <property type="evidence" value="ECO:0007669"/>
    <property type="project" value="UniProtKB-KW"/>
</dbReference>
<organism evidence="6 7">
    <name type="scientific">Bifidobacterium platyrrhinorum</name>
    <dbReference type="NCBI Taxonomy" id="2661628"/>
    <lineage>
        <taxon>Bacteria</taxon>
        <taxon>Bacillati</taxon>
        <taxon>Actinomycetota</taxon>
        <taxon>Actinomycetes</taxon>
        <taxon>Bifidobacteriales</taxon>
        <taxon>Bifidobacteriaceae</taxon>
        <taxon>Bifidobacterium</taxon>
    </lineage>
</organism>
<keyword evidence="2" id="KW-0813">Transport</keyword>
<dbReference type="Proteomes" id="UP000483293">
    <property type="component" value="Unassembled WGS sequence"/>
</dbReference>
<evidence type="ECO:0000313" key="6">
    <source>
        <dbReference type="EMBL" id="NEG55187.1"/>
    </source>
</evidence>
<dbReference type="RefSeq" id="WP_163196887.1">
    <property type="nucleotide sequence ID" value="NZ_WHZV01000003.1"/>
</dbReference>
<dbReference type="PROSITE" id="PS00211">
    <property type="entry name" value="ABC_TRANSPORTER_1"/>
    <property type="match status" value="1"/>
</dbReference>
<keyword evidence="7" id="KW-1185">Reference proteome</keyword>
<reference evidence="6 7" key="1">
    <citation type="submission" date="2019-10" db="EMBL/GenBank/DDBJ databases">
        <title>Bifidobacterium from non-human primates.</title>
        <authorList>
            <person name="Modesto M."/>
        </authorList>
    </citation>
    <scope>NUCLEOTIDE SEQUENCE [LARGE SCALE GENOMIC DNA]</scope>
    <source>
        <strain evidence="6 7">SMA15</strain>
    </source>
</reference>
<comment type="caution">
    <text evidence="6">The sequence shown here is derived from an EMBL/GenBank/DDBJ whole genome shotgun (WGS) entry which is preliminary data.</text>
</comment>
<accession>A0A6L9SRL4</accession>
<dbReference type="EMBL" id="WHZV01000003">
    <property type="protein sequence ID" value="NEG55187.1"/>
    <property type="molecule type" value="Genomic_DNA"/>
</dbReference>
<dbReference type="Pfam" id="PF00005">
    <property type="entry name" value="ABC_tran"/>
    <property type="match status" value="1"/>
</dbReference>
<evidence type="ECO:0000313" key="7">
    <source>
        <dbReference type="Proteomes" id="UP000483293"/>
    </source>
</evidence>
<comment type="similarity">
    <text evidence="1">Belongs to the ABC transporter superfamily.</text>
</comment>
<dbReference type="InterPro" id="IPR027417">
    <property type="entry name" value="P-loop_NTPase"/>
</dbReference>
<dbReference type="SUPFAM" id="SSF52540">
    <property type="entry name" value="P-loop containing nucleoside triphosphate hydrolases"/>
    <property type="match status" value="1"/>
</dbReference>
<dbReference type="Gene3D" id="3.40.50.300">
    <property type="entry name" value="P-loop containing nucleotide triphosphate hydrolases"/>
    <property type="match status" value="1"/>
</dbReference>
<dbReference type="PANTHER" id="PTHR43776">
    <property type="entry name" value="TRANSPORT ATP-BINDING PROTEIN"/>
    <property type="match status" value="1"/>
</dbReference>
<name>A0A6L9SRL4_9BIFI</name>
<keyword evidence="3" id="KW-0547">Nucleotide-binding</keyword>
<gene>
    <name evidence="6" type="ORF">GFD21_05245</name>
</gene>
<proteinExistence type="inferred from homology"/>
<dbReference type="GO" id="GO:0055085">
    <property type="term" value="P:transmembrane transport"/>
    <property type="evidence" value="ECO:0007669"/>
    <property type="project" value="UniProtKB-ARBA"/>
</dbReference>
<dbReference type="PROSITE" id="PS50893">
    <property type="entry name" value="ABC_TRANSPORTER_2"/>
    <property type="match status" value="1"/>
</dbReference>
<evidence type="ECO:0000256" key="3">
    <source>
        <dbReference type="ARBA" id="ARBA00022741"/>
    </source>
</evidence>
<dbReference type="PANTHER" id="PTHR43776:SF7">
    <property type="entry name" value="D,D-DIPEPTIDE TRANSPORT ATP-BINDING PROTEIN DDPF-RELATED"/>
    <property type="match status" value="1"/>
</dbReference>
<dbReference type="CDD" id="cd03257">
    <property type="entry name" value="ABC_NikE_OppD_transporters"/>
    <property type="match status" value="1"/>
</dbReference>
<evidence type="ECO:0000259" key="5">
    <source>
        <dbReference type="PROSITE" id="PS50893"/>
    </source>
</evidence>
<sequence length="257" mass="28185">MSDALLELDGVSKTYRSRGGYRVKALDDVSLKVEAGRTTAIVGESGSGKTTLSRVALRIEREDAGSVRFHGRGVAYSRGRGGRGTAGKVQAVFQDPYGSFNPRFTIRRSLAEPLHVIGVDGEEAERRSRDALAFVGLPADSLDRYPDQFSGGQRQRICIARAIAPDPELIVLDEPTSALDVIVQAEIIDLLLRLQEERGIGYLYISHDLATVRHIADTIAVMHSGRIVEQGDATDVIEHPREEYTRHLIGSIPNIRL</sequence>